<sequence length="109" mass="11048">MLIATAVLAYQVGGAAGIGLVGAARVLPGALLAGIASLAADRLSRPRMLVPRTASVRSVGPSRLRTIDRDAFMAAVTGHIGASRTAHSTAAQWLRADDTRDRADGGTGG</sequence>
<feature type="region of interest" description="Disordered" evidence="1">
    <location>
        <begin position="83"/>
        <end position="109"/>
    </location>
</feature>
<dbReference type="KEGG" id="mph:MLP_15780"/>
<evidence type="ECO:0000256" key="1">
    <source>
        <dbReference type="SAM" id="MobiDB-lite"/>
    </source>
</evidence>
<dbReference type="AlphaFoldDB" id="F5XRA2"/>
<proteinExistence type="predicted"/>
<dbReference type="STRING" id="1032480.MLP_15780"/>
<dbReference type="Proteomes" id="UP000007947">
    <property type="component" value="Chromosome"/>
</dbReference>
<feature type="compositionally biased region" description="Basic and acidic residues" evidence="1">
    <location>
        <begin position="95"/>
        <end position="109"/>
    </location>
</feature>
<accession>F5XRA2</accession>
<evidence type="ECO:0000313" key="2">
    <source>
        <dbReference type="EMBL" id="BAK34592.1"/>
    </source>
</evidence>
<evidence type="ECO:0000313" key="3">
    <source>
        <dbReference type="Proteomes" id="UP000007947"/>
    </source>
</evidence>
<dbReference type="EMBL" id="AP012204">
    <property type="protein sequence ID" value="BAK34592.1"/>
    <property type="molecule type" value="Genomic_DNA"/>
</dbReference>
<reference evidence="2 3" key="1">
    <citation type="submission" date="2011-05" db="EMBL/GenBank/DDBJ databases">
        <title>Whole genome sequence of Microlunatus phosphovorus NM-1.</title>
        <authorList>
            <person name="Hosoyama A."/>
            <person name="Sasaki K."/>
            <person name="Harada T."/>
            <person name="Igarashi R."/>
            <person name="Kawakoshi A."/>
            <person name="Sasagawa M."/>
            <person name="Fukada J."/>
            <person name="Nakamura S."/>
            <person name="Katano Y."/>
            <person name="Hanada S."/>
            <person name="Kamagata Y."/>
            <person name="Nakamura N."/>
            <person name="Yamazaki S."/>
            <person name="Fujita N."/>
        </authorList>
    </citation>
    <scope>NUCLEOTIDE SEQUENCE [LARGE SCALE GENOMIC DNA]</scope>
    <source>
        <strain evidence="3">ATCC 700054 / DSM 10555 / JCM 9379 / NBRC 101784 / NCIMB 13414 / VKM Ac-1990 / NM-1</strain>
    </source>
</reference>
<protein>
    <submittedName>
        <fullName evidence="2">Uncharacterized protein</fullName>
    </submittedName>
</protein>
<dbReference type="RefSeq" id="WP_013862475.1">
    <property type="nucleotide sequence ID" value="NC_015635.1"/>
</dbReference>
<keyword evidence="3" id="KW-1185">Reference proteome</keyword>
<organism evidence="2 3">
    <name type="scientific">Microlunatus phosphovorus (strain ATCC 700054 / DSM 10555 / JCM 9379 / NBRC 101784 / NCIMB 13414 / VKM Ac-1990 / NM-1)</name>
    <dbReference type="NCBI Taxonomy" id="1032480"/>
    <lineage>
        <taxon>Bacteria</taxon>
        <taxon>Bacillati</taxon>
        <taxon>Actinomycetota</taxon>
        <taxon>Actinomycetes</taxon>
        <taxon>Propionibacteriales</taxon>
        <taxon>Propionibacteriaceae</taxon>
        <taxon>Microlunatus</taxon>
    </lineage>
</organism>
<gene>
    <name evidence="2" type="ordered locus">MLP_15780</name>
</gene>
<dbReference type="HOGENOM" id="CLU_2180833_0_0_11"/>
<name>F5XRA2_MICPN</name>